<organism evidence="1 2">
    <name type="scientific">Camellia lanceoleosa</name>
    <dbReference type="NCBI Taxonomy" id="1840588"/>
    <lineage>
        <taxon>Eukaryota</taxon>
        <taxon>Viridiplantae</taxon>
        <taxon>Streptophyta</taxon>
        <taxon>Embryophyta</taxon>
        <taxon>Tracheophyta</taxon>
        <taxon>Spermatophyta</taxon>
        <taxon>Magnoliopsida</taxon>
        <taxon>eudicotyledons</taxon>
        <taxon>Gunneridae</taxon>
        <taxon>Pentapetalae</taxon>
        <taxon>asterids</taxon>
        <taxon>Ericales</taxon>
        <taxon>Theaceae</taxon>
        <taxon>Camellia</taxon>
    </lineage>
</organism>
<protein>
    <submittedName>
        <fullName evidence="1">Uncharacterized protein</fullName>
    </submittedName>
</protein>
<dbReference type="EMBL" id="CM045766">
    <property type="protein sequence ID" value="KAI8004215.1"/>
    <property type="molecule type" value="Genomic_DNA"/>
</dbReference>
<gene>
    <name evidence="1" type="ORF">LOK49_LG08G02521</name>
</gene>
<sequence length="213" mass="24594">MDSPYSCKVIWALKLKGVKYEYIEEDLSNKSELLLQYNPVHKKIPVLVHGGKPIAESSVILEYIEETWPENPLLPEDVYERAMARFWINFGEQKGLIFYDFIRSTRETQEKATKQVLEVLKTIEEQGLGDKKFFGGNTLGLVDLSFGWLVQWFEVMEEVILGTSNPKLLDPTTLPRLYAWVQNLKEIPVIKENLPNREKLSPPNAETSLLQPR</sequence>
<evidence type="ECO:0000313" key="2">
    <source>
        <dbReference type="Proteomes" id="UP001060215"/>
    </source>
</evidence>
<dbReference type="Proteomes" id="UP001060215">
    <property type="component" value="Chromosome 9"/>
</dbReference>
<evidence type="ECO:0000313" key="1">
    <source>
        <dbReference type="EMBL" id="KAI8004215.1"/>
    </source>
</evidence>
<proteinExistence type="predicted"/>
<keyword evidence="2" id="KW-1185">Reference proteome</keyword>
<comment type="caution">
    <text evidence="1">The sequence shown here is derived from an EMBL/GenBank/DDBJ whole genome shotgun (WGS) entry which is preliminary data.</text>
</comment>
<name>A0ACC0GV88_9ERIC</name>
<accession>A0ACC0GV88</accession>
<reference evidence="1 2" key="1">
    <citation type="journal article" date="2022" name="Plant J.">
        <title>Chromosome-level genome of Camellia lanceoleosa provides a valuable resource for understanding genome evolution and self-incompatibility.</title>
        <authorList>
            <person name="Gong W."/>
            <person name="Xiao S."/>
            <person name="Wang L."/>
            <person name="Liao Z."/>
            <person name="Chang Y."/>
            <person name="Mo W."/>
            <person name="Hu G."/>
            <person name="Li W."/>
            <person name="Zhao G."/>
            <person name="Zhu H."/>
            <person name="Hu X."/>
            <person name="Ji K."/>
            <person name="Xiang X."/>
            <person name="Song Q."/>
            <person name="Yuan D."/>
            <person name="Jin S."/>
            <person name="Zhang L."/>
        </authorList>
    </citation>
    <scope>NUCLEOTIDE SEQUENCE [LARGE SCALE GENOMIC DNA]</scope>
    <source>
        <strain evidence="1">SQ_2022a</strain>
    </source>
</reference>